<dbReference type="PANTHER" id="PTHR45832:SF22">
    <property type="entry name" value="SERINE_THREONINE-PROTEIN KINASE SAMKA-RELATED"/>
    <property type="match status" value="1"/>
</dbReference>
<sequence>VAIKKINLQGVSNIKETNICMFTCIALFPSFSYLVCKELWLVMEYMDGGTLYDAINETQMCKDETAIVSWECLQGLDYLHSNHVVHRDLKSLNILLRTDGSVKLGQYILGQVQQSRDMGGVGMLLSEYWYFLFLQTQLLIATKGIPELQQPKLLSPLLRDFLSCCLQTDEARRWSAQELLQHPFVTLAKPKSSLVPLIMTVKEWKEERRMRQHH</sequence>
<keyword evidence="4" id="KW-0067">ATP-binding</keyword>
<proteinExistence type="inferred from homology"/>
<dbReference type="InterPro" id="IPR000719">
    <property type="entry name" value="Prot_kinase_dom"/>
</dbReference>
<evidence type="ECO:0000256" key="4">
    <source>
        <dbReference type="ARBA" id="ARBA00022840"/>
    </source>
</evidence>
<evidence type="ECO:0000256" key="2">
    <source>
        <dbReference type="ARBA" id="ARBA00012513"/>
    </source>
</evidence>
<accession>A0A8K1D7A2</accession>
<dbReference type="Gene3D" id="1.10.510.10">
    <property type="entry name" value="Transferase(Phosphotransferase) domain 1"/>
    <property type="match status" value="2"/>
</dbReference>
<dbReference type="SUPFAM" id="SSF56112">
    <property type="entry name" value="Protein kinase-like (PK-like)"/>
    <property type="match status" value="1"/>
</dbReference>
<evidence type="ECO:0000313" key="7">
    <source>
        <dbReference type="Proteomes" id="UP000796761"/>
    </source>
</evidence>
<dbReference type="InterPro" id="IPR051931">
    <property type="entry name" value="PAK3-like"/>
</dbReference>
<comment type="similarity">
    <text evidence="1">Belongs to the protein kinase superfamily. STE Ser/Thr protein kinase family. STE20 subfamily.</text>
</comment>
<protein>
    <recommendedName>
        <fullName evidence="2">non-specific serine/threonine protein kinase</fullName>
        <ecNumber evidence="2">2.7.11.1</ecNumber>
    </recommendedName>
</protein>
<dbReference type="PROSITE" id="PS50011">
    <property type="entry name" value="PROTEIN_KINASE_DOM"/>
    <property type="match status" value="1"/>
</dbReference>
<dbReference type="Pfam" id="PF00069">
    <property type="entry name" value="Pkinase"/>
    <property type="match status" value="1"/>
</dbReference>
<dbReference type="AlphaFoldDB" id="A0A8K1D7A2"/>
<dbReference type="InterPro" id="IPR011009">
    <property type="entry name" value="Kinase-like_dom_sf"/>
</dbReference>
<dbReference type="PROSITE" id="PS00108">
    <property type="entry name" value="PROTEIN_KINASE_ST"/>
    <property type="match status" value="1"/>
</dbReference>
<dbReference type="EC" id="2.7.11.1" evidence="2"/>
<evidence type="ECO:0000256" key="3">
    <source>
        <dbReference type="ARBA" id="ARBA00022741"/>
    </source>
</evidence>
<comment type="caution">
    <text evidence="6">The sequence shown here is derived from an EMBL/GenBank/DDBJ whole genome shotgun (WGS) entry which is preliminary data.</text>
</comment>
<feature type="domain" description="Protein kinase" evidence="5">
    <location>
        <begin position="1"/>
        <end position="214"/>
    </location>
</feature>
<evidence type="ECO:0000256" key="1">
    <source>
        <dbReference type="ARBA" id="ARBA00008874"/>
    </source>
</evidence>
<dbReference type="OrthoDB" id="9210033at2759"/>
<dbReference type="SMART" id="SM00220">
    <property type="entry name" value="S_TKc"/>
    <property type="match status" value="1"/>
</dbReference>
<keyword evidence="3" id="KW-0547">Nucleotide-binding</keyword>
<reference evidence="6" key="1">
    <citation type="submission" date="2019-04" db="EMBL/GenBank/DDBJ databases">
        <title>Genome assembly of Zosterops borbonicus 15179.</title>
        <authorList>
            <person name="Leroy T."/>
            <person name="Anselmetti Y."/>
            <person name="Tilak M.-K."/>
            <person name="Nabholz B."/>
        </authorList>
    </citation>
    <scope>NUCLEOTIDE SEQUENCE</scope>
    <source>
        <strain evidence="6">HGM_15179</strain>
        <tissue evidence="6">Muscle</tissue>
    </source>
</reference>
<feature type="non-terminal residue" evidence="6">
    <location>
        <position position="1"/>
    </location>
</feature>
<dbReference type="GO" id="GO:0004674">
    <property type="term" value="F:protein serine/threonine kinase activity"/>
    <property type="evidence" value="ECO:0007669"/>
    <property type="project" value="UniProtKB-EC"/>
</dbReference>
<gene>
    <name evidence="6" type="ORF">HGM15179_021439</name>
</gene>
<dbReference type="InterPro" id="IPR008271">
    <property type="entry name" value="Ser/Thr_kinase_AS"/>
</dbReference>
<dbReference type="EMBL" id="SWJQ01003684">
    <property type="protein sequence ID" value="TRZ05668.1"/>
    <property type="molecule type" value="Genomic_DNA"/>
</dbReference>
<name>A0A8K1D7A2_9PASS</name>
<keyword evidence="7" id="KW-1185">Reference proteome</keyword>
<organism evidence="6 7">
    <name type="scientific">Zosterops borbonicus</name>
    <dbReference type="NCBI Taxonomy" id="364589"/>
    <lineage>
        <taxon>Eukaryota</taxon>
        <taxon>Metazoa</taxon>
        <taxon>Chordata</taxon>
        <taxon>Craniata</taxon>
        <taxon>Vertebrata</taxon>
        <taxon>Euteleostomi</taxon>
        <taxon>Archelosauria</taxon>
        <taxon>Archosauria</taxon>
        <taxon>Dinosauria</taxon>
        <taxon>Saurischia</taxon>
        <taxon>Theropoda</taxon>
        <taxon>Coelurosauria</taxon>
        <taxon>Aves</taxon>
        <taxon>Neognathae</taxon>
        <taxon>Neoaves</taxon>
        <taxon>Telluraves</taxon>
        <taxon>Australaves</taxon>
        <taxon>Passeriformes</taxon>
        <taxon>Sylvioidea</taxon>
        <taxon>Zosteropidae</taxon>
        <taxon>Zosterops</taxon>
    </lineage>
</organism>
<dbReference type="GO" id="GO:0005524">
    <property type="term" value="F:ATP binding"/>
    <property type="evidence" value="ECO:0007669"/>
    <property type="project" value="UniProtKB-KW"/>
</dbReference>
<dbReference type="PANTHER" id="PTHR45832">
    <property type="entry name" value="SERINE/THREONINE-PROTEIN KINASE SAMKA-RELATED-RELATED"/>
    <property type="match status" value="1"/>
</dbReference>
<evidence type="ECO:0000259" key="5">
    <source>
        <dbReference type="PROSITE" id="PS50011"/>
    </source>
</evidence>
<dbReference type="Proteomes" id="UP000796761">
    <property type="component" value="Unassembled WGS sequence"/>
</dbReference>
<evidence type="ECO:0000313" key="6">
    <source>
        <dbReference type="EMBL" id="TRZ05668.1"/>
    </source>
</evidence>